<organism evidence="4 5">
    <name type="scientific">Acanthoscelides obtectus</name>
    <name type="common">Bean weevil</name>
    <name type="synonym">Bruchus obtectus</name>
    <dbReference type="NCBI Taxonomy" id="200917"/>
    <lineage>
        <taxon>Eukaryota</taxon>
        <taxon>Metazoa</taxon>
        <taxon>Ecdysozoa</taxon>
        <taxon>Arthropoda</taxon>
        <taxon>Hexapoda</taxon>
        <taxon>Insecta</taxon>
        <taxon>Pterygota</taxon>
        <taxon>Neoptera</taxon>
        <taxon>Endopterygota</taxon>
        <taxon>Coleoptera</taxon>
        <taxon>Polyphaga</taxon>
        <taxon>Cucujiformia</taxon>
        <taxon>Chrysomeloidea</taxon>
        <taxon>Chrysomelidae</taxon>
        <taxon>Bruchinae</taxon>
        <taxon>Bruchini</taxon>
        <taxon>Acanthoscelides</taxon>
    </lineage>
</organism>
<dbReference type="PROSITE" id="PS00028">
    <property type="entry name" value="ZINC_FINGER_C2H2_1"/>
    <property type="match status" value="1"/>
</dbReference>
<reference evidence="4" key="1">
    <citation type="submission" date="2022-03" db="EMBL/GenBank/DDBJ databases">
        <authorList>
            <person name="Sayadi A."/>
        </authorList>
    </citation>
    <scope>NUCLEOTIDE SEQUENCE</scope>
</reference>
<dbReference type="InterPro" id="IPR036236">
    <property type="entry name" value="Znf_C2H2_sf"/>
</dbReference>
<dbReference type="AlphaFoldDB" id="A0A9P0LUX9"/>
<evidence type="ECO:0000256" key="2">
    <source>
        <dbReference type="SAM" id="MobiDB-lite"/>
    </source>
</evidence>
<gene>
    <name evidence="4" type="ORF">ACAOBT_LOCUS25548</name>
</gene>
<dbReference type="EMBL" id="CAKOFQ010007407">
    <property type="protein sequence ID" value="CAH2000412.1"/>
    <property type="molecule type" value="Genomic_DNA"/>
</dbReference>
<accession>A0A9P0LUX9</accession>
<feature type="region of interest" description="Disordered" evidence="2">
    <location>
        <begin position="206"/>
        <end position="230"/>
    </location>
</feature>
<dbReference type="SUPFAM" id="SSF57667">
    <property type="entry name" value="beta-beta-alpha zinc fingers"/>
    <property type="match status" value="1"/>
</dbReference>
<dbReference type="GO" id="GO:0008270">
    <property type="term" value="F:zinc ion binding"/>
    <property type="evidence" value="ECO:0007669"/>
    <property type="project" value="UniProtKB-KW"/>
</dbReference>
<name>A0A9P0LUX9_ACAOB</name>
<evidence type="ECO:0000256" key="1">
    <source>
        <dbReference type="PROSITE-ProRule" id="PRU00042"/>
    </source>
</evidence>
<dbReference type="Proteomes" id="UP001152888">
    <property type="component" value="Unassembled WGS sequence"/>
</dbReference>
<dbReference type="Pfam" id="PF00096">
    <property type="entry name" value="zf-C2H2"/>
    <property type="match status" value="1"/>
</dbReference>
<dbReference type="Gene3D" id="3.30.160.60">
    <property type="entry name" value="Classic Zinc Finger"/>
    <property type="match status" value="1"/>
</dbReference>
<dbReference type="SMART" id="SM00355">
    <property type="entry name" value="ZnF_C2H2"/>
    <property type="match status" value="2"/>
</dbReference>
<protein>
    <recommendedName>
        <fullName evidence="3">C2H2-type domain-containing protein</fullName>
    </recommendedName>
</protein>
<keyword evidence="5" id="KW-1185">Reference proteome</keyword>
<keyword evidence="1" id="KW-0863">Zinc-finger</keyword>
<comment type="caution">
    <text evidence="4">The sequence shown here is derived from an EMBL/GenBank/DDBJ whole genome shotgun (WGS) entry which is preliminary data.</text>
</comment>
<proteinExistence type="predicted"/>
<evidence type="ECO:0000313" key="4">
    <source>
        <dbReference type="EMBL" id="CAH2000412.1"/>
    </source>
</evidence>
<evidence type="ECO:0000313" key="5">
    <source>
        <dbReference type="Proteomes" id="UP001152888"/>
    </source>
</evidence>
<feature type="region of interest" description="Disordered" evidence="2">
    <location>
        <begin position="24"/>
        <end position="55"/>
    </location>
</feature>
<evidence type="ECO:0000259" key="3">
    <source>
        <dbReference type="PROSITE" id="PS50157"/>
    </source>
</evidence>
<feature type="domain" description="C2H2-type" evidence="3">
    <location>
        <begin position="80"/>
        <end position="108"/>
    </location>
</feature>
<keyword evidence="1" id="KW-0479">Metal-binding</keyword>
<dbReference type="OrthoDB" id="6784125at2759"/>
<sequence>MSRWLIPGSKRTHRAPQEQWREIDQGAGSRRRSYEEGARFTSGPIRNTGGTGDKGRTAIKMAMPVSGAKTCNSDARSSPYQCTTCDHAFSSSVQLRRHVMARACGDKLKCGHCPQRFGSFRSTRLHERKAHPVEYAKEAADLRDPVPETEIFQIMSGIEAQNPAGHINKRMAEVTGLTIDQIRGKRKKPDYQKYLELTKRKLQAPGSRKLTLSVDPPSIAPGRSTTTGCDEAPMLPSRNIQHPASSQGRLLSSVKRQLLSRSGRGRAAHRGSSTPLRGNRSRLKVDKTSRGMNAILTTLIPPVRRLR</sequence>
<keyword evidence="1" id="KW-0862">Zinc</keyword>
<dbReference type="InterPro" id="IPR013087">
    <property type="entry name" value="Znf_C2H2_type"/>
</dbReference>
<feature type="region of interest" description="Disordered" evidence="2">
    <location>
        <begin position="259"/>
        <end position="280"/>
    </location>
</feature>
<dbReference type="PROSITE" id="PS50157">
    <property type="entry name" value="ZINC_FINGER_C2H2_2"/>
    <property type="match status" value="1"/>
</dbReference>